<organism evidence="4 5">
    <name type="scientific">Enterococcus hulanensis</name>
    <dbReference type="NCBI Taxonomy" id="2559929"/>
    <lineage>
        <taxon>Bacteria</taxon>
        <taxon>Bacillati</taxon>
        <taxon>Bacillota</taxon>
        <taxon>Bacilli</taxon>
        <taxon>Lactobacillales</taxon>
        <taxon>Enterococcaceae</taxon>
        <taxon>Enterococcus</taxon>
    </lineage>
</organism>
<dbReference type="RefSeq" id="WP_311821183.1">
    <property type="nucleotide sequence ID" value="NZ_JARPYE010000010.1"/>
</dbReference>
<dbReference type="Gene3D" id="2.70.98.10">
    <property type="match status" value="1"/>
</dbReference>
<sequence>MEKFKLENAQVLVEFLSFGGILTKMINKKTGQNYVLAYGKDTDYLSNPYFFGAMIGRNAGRTFPSFYRDYSGKKIMLDTNEGRVHLHGGKNGFHQVEWQVEILDQTSCKLSYFDSHSLYDPMNIELIYSLEKNRFSIEAKGIAQVPTVCNVTNHSYFNLNEQLTIEDHHLRMATAEIQLIDEQFIPTTKYSAMHEPIYAPFRFEQEKPIGQALELQTELSKICADGIDLAYRFTENDTTKPRIVLTDPQEKNKLTVYSDQEACVVYTLNKISDKVKTDRGYQVEKFGGITFEMQRTPNYVQTEEDILATDYSAVTIYEIG</sequence>
<evidence type="ECO:0000256" key="2">
    <source>
        <dbReference type="ARBA" id="ARBA00032300"/>
    </source>
</evidence>
<dbReference type="PANTHER" id="PTHR10091:SF0">
    <property type="entry name" value="GALACTOSE MUTAROTASE"/>
    <property type="match status" value="1"/>
</dbReference>
<comment type="caution">
    <text evidence="4">The sequence shown here is derived from an EMBL/GenBank/DDBJ whole genome shotgun (WGS) entry which is preliminary data.</text>
</comment>
<evidence type="ECO:0000313" key="5">
    <source>
        <dbReference type="Proteomes" id="UP001252875"/>
    </source>
</evidence>
<protein>
    <recommendedName>
        <fullName evidence="1">Aldose 1-epimerase</fullName>
    </recommendedName>
    <alternativeName>
        <fullName evidence="3">Galactose mutarotase</fullName>
    </alternativeName>
    <alternativeName>
        <fullName evidence="2">Type-1 mutarotase</fullName>
    </alternativeName>
</protein>
<keyword evidence="5" id="KW-1185">Reference proteome</keyword>
<dbReference type="InterPro" id="IPR014718">
    <property type="entry name" value="GH-type_carb-bd"/>
</dbReference>
<proteinExistence type="predicted"/>
<gene>
    <name evidence="4" type="ORF">P7D85_02030</name>
</gene>
<dbReference type="Pfam" id="PF01263">
    <property type="entry name" value="Aldose_epim"/>
    <property type="match status" value="1"/>
</dbReference>
<evidence type="ECO:0000256" key="1">
    <source>
        <dbReference type="ARBA" id="ARBA00014165"/>
    </source>
</evidence>
<accession>A0ABU3EW45</accession>
<dbReference type="EMBL" id="JARPYI010000001">
    <property type="protein sequence ID" value="MDT2598533.1"/>
    <property type="molecule type" value="Genomic_DNA"/>
</dbReference>
<dbReference type="InterPro" id="IPR011013">
    <property type="entry name" value="Gal_mutarotase_sf_dom"/>
</dbReference>
<reference evidence="4 5" key="1">
    <citation type="submission" date="2023-03" db="EMBL/GenBank/DDBJ databases">
        <authorList>
            <person name="Shen W."/>
            <person name="Cai J."/>
        </authorList>
    </citation>
    <scope>NUCLEOTIDE SEQUENCE [LARGE SCALE GENOMIC DNA]</scope>
    <source>
        <strain evidence="4 5">D6-4</strain>
    </source>
</reference>
<evidence type="ECO:0000313" key="4">
    <source>
        <dbReference type="EMBL" id="MDT2598533.1"/>
    </source>
</evidence>
<dbReference type="InterPro" id="IPR008183">
    <property type="entry name" value="Aldose_1/G6P_1-epimerase"/>
</dbReference>
<dbReference type="PANTHER" id="PTHR10091">
    <property type="entry name" value="ALDOSE-1-EPIMERASE"/>
    <property type="match status" value="1"/>
</dbReference>
<evidence type="ECO:0000256" key="3">
    <source>
        <dbReference type="ARBA" id="ARBA00033373"/>
    </source>
</evidence>
<dbReference type="InterPro" id="IPR018052">
    <property type="entry name" value="Ald1_epimerase_CS"/>
</dbReference>
<dbReference type="Proteomes" id="UP001252875">
    <property type="component" value="Unassembled WGS sequence"/>
</dbReference>
<dbReference type="SUPFAM" id="SSF74650">
    <property type="entry name" value="Galactose mutarotase-like"/>
    <property type="match status" value="1"/>
</dbReference>
<name>A0ABU3EW45_9ENTE</name>
<dbReference type="PROSITE" id="PS00545">
    <property type="entry name" value="ALDOSE_1_EPIMERASE"/>
    <property type="match status" value="1"/>
</dbReference>